<dbReference type="GO" id="GO:0007032">
    <property type="term" value="P:endosome organization"/>
    <property type="evidence" value="ECO:0000318"/>
    <property type="project" value="GO_Central"/>
</dbReference>
<comment type="similarity">
    <text evidence="1">Belongs to the strumpellin family.</text>
</comment>
<evidence type="ECO:0000256" key="1">
    <source>
        <dbReference type="ARBA" id="ARBA00006224"/>
    </source>
</evidence>
<dbReference type="EMBL" id="CH991586">
    <property type="protein sequence ID" value="EDQ84496.1"/>
    <property type="molecule type" value="Genomic_DNA"/>
</dbReference>
<sequence>MATLLDEKNQCGQTLLRMTSRGNAIVAELLRLADNVPEPYLLRSASSRAKYEQIVLDFAYFQRIEYFDNKIDTNPDLQDVDEQLRASYMPVLTRFYNAFESVYKYVTDIIKFLEDVDEGVYIYQTMENILADKHGKQLMAEMLYLYGCMLLLVDMRIPGLVRERMIVAYQRYCLNEADMTNVEAVIKLFRSTGYSHAPGAKRPAKYPEEYLARVELPSYFVQMVIGRLRTDDIYQQMTVYPEPEHRSAALASQAAMLYVILYFEPTALHREPAKMREIVDKHFPDNWVINLYMGTIVNLAEAWEPYKAASAALNNTLESSNVQLQAGRYLEALPKLTKQAAGLLKEGVLVEEYVLDNTSKLMRVMRKINVTLRWLILHTHNDARTQQHRRVQAAREEIIKLGFDAKPVFDLLLSCAQYEFLLKEMFNSLLEQKQDRWDGLKKEASDRMNELSDVFGGTTPLTRVEVNTQLRDWFKNMGSQIASLDYSDSTAAGRKIMQLFQALEEVQSFHQLESSLQVRQFLKETQSSLQQMIRTINIKDEFLSVISDVADLSYAWEIIDNYTGYMQAGIKQDPTLVIKLRATFLKLASAMELPVLRIHQADSPDLFSVSQFYSSELVSYVRRVLQIIPRSMFEILAKVIAIRTRQLKEVPTRLEKDQLKEYAQLDLRYEIAELTYQISVFTEGILMMKSTLVGVIKIDPKQLLEDGIRRELVTQVARALDEVVTFEQVKGKMTDLHEMLQVLRHRMLGFRRSFEYIQDYVDIYGLRIWQEEVSRIVNYNVEQECNAFLREQITDEESIYQSRAIPIPRFQPRDNMSMNFVGRLARELLRLTNPSTTLYLERNTTWYDIKTKSEIVHADTFQRLLEALDTFGLAGLDKLFCFMIVHELQRFERTWQRQLKQIVPALKSLSTTLQPLAAPPATTAVYATGIQQLSKVFPFIANVVFKVGHIQLLRRMIATQLNSAAKFDGKLLLASVKSVNQALLAEIETHYRDPSKPFPGGDTLLLPELSAYSEAVGVADPLQKIYVTTTKLDEIASLLFFFSLSQLQRFSFARQLGTLVSRKQGDDVDGTVFIAGLITLLRQFHVSHQLSFQGMFAQHVRAQIQTVDPKSPTLSADAINSLVFLEEMAQYCKTSRATLMTNLPPYIVDEFRRQTQ</sequence>
<dbReference type="InterPro" id="IPR019393">
    <property type="entry name" value="WASH_strumpellin"/>
</dbReference>
<dbReference type="Pfam" id="PF10266">
    <property type="entry name" value="Strumpellin"/>
    <property type="match status" value="1"/>
</dbReference>
<name>A9VDA5_MONBE</name>
<dbReference type="InParanoid" id="A9VDA5"/>
<dbReference type="AlphaFoldDB" id="A9VDA5"/>
<dbReference type="Proteomes" id="UP000001357">
    <property type="component" value="Unassembled WGS sequence"/>
</dbReference>
<evidence type="ECO:0008006" key="4">
    <source>
        <dbReference type="Google" id="ProtNLM"/>
    </source>
</evidence>
<dbReference type="PANTHER" id="PTHR15691:SF6">
    <property type="entry name" value="WASH COMPLEX SUBUNIT 5"/>
    <property type="match status" value="1"/>
</dbReference>
<organism evidence="2 3">
    <name type="scientific">Monosiga brevicollis</name>
    <name type="common">Choanoflagellate</name>
    <dbReference type="NCBI Taxonomy" id="81824"/>
    <lineage>
        <taxon>Eukaryota</taxon>
        <taxon>Choanoflagellata</taxon>
        <taxon>Craspedida</taxon>
        <taxon>Salpingoecidae</taxon>
        <taxon>Monosiga</taxon>
    </lineage>
</organism>
<evidence type="ECO:0000313" key="3">
    <source>
        <dbReference type="Proteomes" id="UP000001357"/>
    </source>
</evidence>
<dbReference type="GO" id="GO:0030041">
    <property type="term" value="P:actin filament polymerization"/>
    <property type="evidence" value="ECO:0000318"/>
    <property type="project" value="GO_Central"/>
</dbReference>
<dbReference type="eggNOG" id="KOG3666">
    <property type="taxonomic scope" value="Eukaryota"/>
</dbReference>
<dbReference type="STRING" id="81824.A9VDA5"/>
<protein>
    <recommendedName>
        <fullName evidence="4">WASH complex subunit strumpellin</fullName>
    </recommendedName>
</protein>
<keyword evidence="3" id="KW-1185">Reference proteome</keyword>
<dbReference type="KEGG" id="mbr:MONBRDRAFT_34678"/>
<dbReference type="GO" id="GO:0140285">
    <property type="term" value="P:endosome fission"/>
    <property type="evidence" value="ECO:0000318"/>
    <property type="project" value="GO_Central"/>
</dbReference>
<dbReference type="GeneID" id="5895938"/>
<evidence type="ECO:0000313" key="2">
    <source>
        <dbReference type="EMBL" id="EDQ84496.1"/>
    </source>
</evidence>
<dbReference type="OMA" id="FFPDNWV"/>
<dbReference type="GO" id="GO:0051125">
    <property type="term" value="P:regulation of actin nucleation"/>
    <property type="evidence" value="ECO:0000318"/>
    <property type="project" value="GO_Central"/>
</dbReference>
<dbReference type="GO" id="GO:0071203">
    <property type="term" value="C:WASH complex"/>
    <property type="evidence" value="ECO:0000318"/>
    <property type="project" value="GO_Central"/>
</dbReference>
<dbReference type="FunCoup" id="A9VDA5">
    <property type="interactions" value="1169"/>
</dbReference>
<dbReference type="GO" id="GO:0005768">
    <property type="term" value="C:endosome"/>
    <property type="evidence" value="ECO:0000318"/>
    <property type="project" value="GO_Central"/>
</dbReference>
<dbReference type="PANTHER" id="PTHR15691">
    <property type="entry name" value="WASH COMPLEX SUBUNIT 5"/>
    <property type="match status" value="1"/>
</dbReference>
<gene>
    <name evidence="2" type="ORF">MONBRDRAFT_34678</name>
</gene>
<accession>A9VDA5</accession>
<dbReference type="RefSeq" id="XP_001750683.1">
    <property type="nucleotide sequence ID" value="XM_001750631.1"/>
</dbReference>
<proteinExistence type="inferred from homology"/>
<reference evidence="2 3" key="1">
    <citation type="journal article" date="2008" name="Nature">
        <title>The genome of the choanoflagellate Monosiga brevicollis and the origin of metazoans.</title>
        <authorList>
            <consortium name="JGI Sequencing"/>
            <person name="King N."/>
            <person name="Westbrook M.J."/>
            <person name="Young S.L."/>
            <person name="Kuo A."/>
            <person name="Abedin M."/>
            <person name="Chapman J."/>
            <person name="Fairclough S."/>
            <person name="Hellsten U."/>
            <person name="Isogai Y."/>
            <person name="Letunic I."/>
            <person name="Marr M."/>
            <person name="Pincus D."/>
            <person name="Putnam N."/>
            <person name="Rokas A."/>
            <person name="Wright K.J."/>
            <person name="Zuzow R."/>
            <person name="Dirks W."/>
            <person name="Good M."/>
            <person name="Goodstein D."/>
            <person name="Lemons D."/>
            <person name="Li W."/>
            <person name="Lyons J.B."/>
            <person name="Morris A."/>
            <person name="Nichols S."/>
            <person name="Richter D.J."/>
            <person name="Salamov A."/>
            <person name="Bork P."/>
            <person name="Lim W.A."/>
            <person name="Manning G."/>
            <person name="Miller W.T."/>
            <person name="McGinnis W."/>
            <person name="Shapiro H."/>
            <person name="Tjian R."/>
            <person name="Grigoriev I.V."/>
            <person name="Rokhsar D."/>
        </authorList>
    </citation>
    <scope>NUCLEOTIDE SEQUENCE [LARGE SCALE GENOMIC DNA]</scope>
    <source>
        <strain evidence="3">MX1 / ATCC 50154</strain>
    </source>
</reference>